<evidence type="ECO:0000313" key="2">
    <source>
        <dbReference type="Proteomes" id="UP001162131"/>
    </source>
</evidence>
<accession>A0AAU9JG41</accession>
<sequence>MNKTINQPSRNYRKKCLKNFKSPIKEFFTKKKYYPLWTKHRRFIYNDHTVRNPWEINQSNYKFDERSILLLHINYIDRNIKPIDNNLIMFYSRCSRFIGINKKFAKIIFDYKFDPPFQSYHREVKRWNKGKEERIEKKFKRENRQFRNMKFLDLLEGVCKSLSNEFL</sequence>
<comment type="caution">
    <text evidence="1">The sequence shown here is derived from an EMBL/GenBank/DDBJ whole genome shotgun (WGS) entry which is preliminary data.</text>
</comment>
<protein>
    <submittedName>
        <fullName evidence="1">Uncharacterized protein</fullName>
    </submittedName>
</protein>
<keyword evidence="2" id="KW-1185">Reference proteome</keyword>
<name>A0AAU9JG41_9CILI</name>
<proteinExistence type="predicted"/>
<dbReference type="Proteomes" id="UP001162131">
    <property type="component" value="Unassembled WGS sequence"/>
</dbReference>
<reference evidence="1" key="1">
    <citation type="submission" date="2021-09" db="EMBL/GenBank/DDBJ databases">
        <authorList>
            <consortium name="AG Swart"/>
            <person name="Singh M."/>
            <person name="Singh A."/>
            <person name="Seah K."/>
            <person name="Emmerich C."/>
        </authorList>
    </citation>
    <scope>NUCLEOTIDE SEQUENCE</scope>
    <source>
        <strain evidence="1">ATCC30299</strain>
    </source>
</reference>
<dbReference type="AlphaFoldDB" id="A0AAU9JG41"/>
<dbReference type="EMBL" id="CAJZBQ010000033">
    <property type="protein sequence ID" value="CAG9323070.1"/>
    <property type="molecule type" value="Genomic_DNA"/>
</dbReference>
<organism evidence="1 2">
    <name type="scientific">Blepharisma stoltei</name>
    <dbReference type="NCBI Taxonomy" id="1481888"/>
    <lineage>
        <taxon>Eukaryota</taxon>
        <taxon>Sar</taxon>
        <taxon>Alveolata</taxon>
        <taxon>Ciliophora</taxon>
        <taxon>Postciliodesmatophora</taxon>
        <taxon>Heterotrichea</taxon>
        <taxon>Heterotrichida</taxon>
        <taxon>Blepharismidae</taxon>
        <taxon>Blepharisma</taxon>
    </lineage>
</organism>
<evidence type="ECO:0000313" key="1">
    <source>
        <dbReference type="EMBL" id="CAG9323070.1"/>
    </source>
</evidence>
<gene>
    <name evidence="1" type="ORF">BSTOLATCC_MIC32975</name>
</gene>